<dbReference type="AlphaFoldDB" id="A0A1Q9BYP9"/>
<dbReference type="OrthoDB" id="10367810at2759"/>
<accession>A0A1Q9BYP9</accession>
<evidence type="ECO:0000313" key="3">
    <source>
        <dbReference type="Proteomes" id="UP000186817"/>
    </source>
</evidence>
<dbReference type="Proteomes" id="UP000186817">
    <property type="component" value="Unassembled WGS sequence"/>
</dbReference>
<keyword evidence="3" id="KW-1185">Reference proteome</keyword>
<name>A0A1Q9BYP9_SYMMI</name>
<evidence type="ECO:0000256" key="1">
    <source>
        <dbReference type="SAM" id="Coils"/>
    </source>
</evidence>
<gene>
    <name evidence="2" type="ORF">AK812_SmicGene44339</name>
</gene>
<keyword evidence="1" id="KW-0175">Coiled coil</keyword>
<comment type="caution">
    <text evidence="2">The sequence shown here is derived from an EMBL/GenBank/DDBJ whole genome shotgun (WGS) entry which is preliminary data.</text>
</comment>
<reference evidence="2 3" key="1">
    <citation type="submission" date="2016-02" db="EMBL/GenBank/DDBJ databases">
        <title>Genome analysis of coral dinoflagellate symbionts highlights evolutionary adaptations to a symbiotic lifestyle.</title>
        <authorList>
            <person name="Aranda M."/>
            <person name="Li Y."/>
            <person name="Liew Y.J."/>
            <person name="Baumgarten S."/>
            <person name="Simakov O."/>
            <person name="Wilson M."/>
            <person name="Piel J."/>
            <person name="Ashoor H."/>
            <person name="Bougouffa S."/>
            <person name="Bajic V.B."/>
            <person name="Ryu T."/>
            <person name="Ravasi T."/>
            <person name="Bayer T."/>
            <person name="Micklem G."/>
            <person name="Kim H."/>
            <person name="Bhak J."/>
            <person name="Lajeunesse T.C."/>
            <person name="Voolstra C.R."/>
        </authorList>
    </citation>
    <scope>NUCLEOTIDE SEQUENCE [LARGE SCALE GENOMIC DNA]</scope>
    <source>
        <strain evidence="2 3">CCMP2467</strain>
    </source>
</reference>
<feature type="non-terminal residue" evidence="2">
    <location>
        <position position="1"/>
    </location>
</feature>
<dbReference type="EMBL" id="LSRX01002266">
    <property type="protein sequence ID" value="OLP75808.1"/>
    <property type="molecule type" value="Genomic_DNA"/>
</dbReference>
<sequence>AKEQLTSALQRALKDLEERTPTYENEEAGFKAGGVSQLGLELSRAEVTLRDARTKEAAAKRRAAQEAEEDGLEESALGRLAAREGGCRLERKLERTNSMRDITVDSALAILQLAAREGGCRLELAKGVEDVSDETLRGGDPKHRICTPAKGILRKDRAGSKSGKKATKSAGTEAAKSLRLAPQALEERRFRFSVQLLEMHLDSLRVDDVHELITVLRSLQYGTSEQGLTTRSLRLLKAFLEEHMSLHDRALQQGVVQTVVDVMCLWH</sequence>
<evidence type="ECO:0000313" key="2">
    <source>
        <dbReference type="EMBL" id="OLP75808.1"/>
    </source>
</evidence>
<organism evidence="2 3">
    <name type="scientific">Symbiodinium microadriaticum</name>
    <name type="common">Dinoflagellate</name>
    <name type="synonym">Zooxanthella microadriatica</name>
    <dbReference type="NCBI Taxonomy" id="2951"/>
    <lineage>
        <taxon>Eukaryota</taxon>
        <taxon>Sar</taxon>
        <taxon>Alveolata</taxon>
        <taxon>Dinophyceae</taxon>
        <taxon>Suessiales</taxon>
        <taxon>Symbiodiniaceae</taxon>
        <taxon>Symbiodinium</taxon>
    </lineage>
</organism>
<protein>
    <submittedName>
        <fullName evidence="2">Uncharacterized protein</fullName>
    </submittedName>
</protein>
<feature type="coiled-coil region" evidence="1">
    <location>
        <begin position="6"/>
        <end position="75"/>
    </location>
</feature>
<proteinExistence type="predicted"/>